<comment type="caution">
    <text evidence="19">The sequence shown here is derived from an EMBL/GenBank/DDBJ whole genome shotgun (WGS) entry which is preliminary data.</text>
</comment>
<comment type="catalytic activity">
    <reaction evidence="1">
        <text>Hydrolysis of terminal, non-reducing beta-D-glucosyl residues with release of beta-D-glucose.</text>
        <dbReference type="EC" id="3.2.1.21"/>
    </reaction>
</comment>
<evidence type="ECO:0000256" key="11">
    <source>
        <dbReference type="ARBA" id="ARBA00023316"/>
    </source>
</evidence>
<dbReference type="InterPro" id="IPR017853">
    <property type="entry name" value="GH"/>
</dbReference>
<dbReference type="Pfam" id="PF13802">
    <property type="entry name" value="Gal_mutarotas_2"/>
    <property type="match status" value="1"/>
</dbReference>
<dbReference type="Gene3D" id="3.20.20.80">
    <property type="entry name" value="Glycosidases"/>
    <property type="match status" value="1"/>
</dbReference>
<feature type="domain" description="Glycosyl hydrolase family 31 C-terminal" evidence="18">
    <location>
        <begin position="684"/>
        <end position="772"/>
    </location>
</feature>
<evidence type="ECO:0000256" key="12">
    <source>
        <dbReference type="ARBA" id="ARBA00023326"/>
    </source>
</evidence>
<dbReference type="EC" id="3.2.1.21" evidence="4"/>
<evidence type="ECO:0000313" key="19">
    <source>
        <dbReference type="EMBL" id="KAH8991535.1"/>
    </source>
</evidence>
<protein>
    <recommendedName>
        <fullName evidence="4">beta-glucosidase</fullName>
        <ecNumber evidence="4">3.2.1.21</ecNumber>
    </recommendedName>
</protein>
<dbReference type="InterPro" id="IPR048395">
    <property type="entry name" value="Glyco_hydro_31_C"/>
</dbReference>
<comment type="subcellular location">
    <subcellularLocation>
        <location evidence="2">Secreted</location>
    </subcellularLocation>
</comment>
<evidence type="ECO:0000256" key="9">
    <source>
        <dbReference type="ARBA" id="ARBA00023277"/>
    </source>
</evidence>
<evidence type="ECO:0000256" key="6">
    <source>
        <dbReference type="ARBA" id="ARBA00022729"/>
    </source>
</evidence>
<evidence type="ECO:0000256" key="7">
    <source>
        <dbReference type="ARBA" id="ARBA00022801"/>
    </source>
</evidence>
<evidence type="ECO:0000256" key="4">
    <source>
        <dbReference type="ARBA" id="ARBA00012744"/>
    </source>
</evidence>
<keyword evidence="6 15" id="KW-0732">Signal</keyword>
<dbReference type="GO" id="GO:0071555">
    <property type="term" value="P:cell wall organization"/>
    <property type="evidence" value="ECO:0007669"/>
    <property type="project" value="UniProtKB-KW"/>
</dbReference>
<feature type="signal peptide" evidence="15">
    <location>
        <begin position="1"/>
        <end position="26"/>
    </location>
</feature>
<keyword evidence="7 14" id="KW-0378">Hydrolase</keyword>
<comment type="function">
    <text evidence="13">Glucosidase involved in the degradation of cellulosic biomass. Has both alpha- and beta-glucosidase activity.</text>
</comment>
<evidence type="ECO:0000256" key="5">
    <source>
        <dbReference type="ARBA" id="ARBA00022525"/>
    </source>
</evidence>
<feature type="chain" id="PRO_5042052380" description="beta-glucosidase" evidence="15">
    <location>
        <begin position="27"/>
        <end position="894"/>
    </location>
</feature>
<keyword evidence="8" id="KW-0325">Glycoprotein</keyword>
<keyword evidence="11" id="KW-0961">Cell wall biogenesis/degradation</keyword>
<evidence type="ECO:0000256" key="13">
    <source>
        <dbReference type="ARBA" id="ARBA00025512"/>
    </source>
</evidence>
<dbReference type="SUPFAM" id="SSF51011">
    <property type="entry name" value="Glycosyl hydrolase domain"/>
    <property type="match status" value="1"/>
</dbReference>
<evidence type="ECO:0000256" key="8">
    <source>
        <dbReference type="ARBA" id="ARBA00023180"/>
    </source>
</evidence>
<reference evidence="19" key="1">
    <citation type="submission" date="2022-01" db="EMBL/GenBank/DDBJ databases">
        <title>Comparative genomics reveals a dynamic genome evolution in the ectomycorrhizal milk-cap (Lactarius) mushrooms.</title>
        <authorList>
            <consortium name="DOE Joint Genome Institute"/>
            <person name="Lebreton A."/>
            <person name="Tang N."/>
            <person name="Kuo A."/>
            <person name="LaButti K."/>
            <person name="Drula E."/>
            <person name="Barry K."/>
            <person name="Clum A."/>
            <person name="Lipzen A."/>
            <person name="Mousain D."/>
            <person name="Ng V."/>
            <person name="Wang R."/>
            <person name="Wang X."/>
            <person name="Dai Y."/>
            <person name="Henrissat B."/>
            <person name="Grigoriev I.V."/>
            <person name="Guerin-Laguette A."/>
            <person name="Yu F."/>
            <person name="Martin F.M."/>
        </authorList>
    </citation>
    <scope>NUCLEOTIDE SEQUENCE</scope>
    <source>
        <strain evidence="19">QP</strain>
    </source>
</reference>
<keyword evidence="10 14" id="KW-0326">Glycosidase</keyword>
<dbReference type="PANTHER" id="PTHR22762:SF67">
    <property type="entry name" value="ALPHA_BETA-GLUCOSIDASE AGDC-RELATED"/>
    <property type="match status" value="1"/>
</dbReference>
<organism evidence="19 20">
    <name type="scientific">Lactarius akahatsu</name>
    <dbReference type="NCBI Taxonomy" id="416441"/>
    <lineage>
        <taxon>Eukaryota</taxon>
        <taxon>Fungi</taxon>
        <taxon>Dikarya</taxon>
        <taxon>Basidiomycota</taxon>
        <taxon>Agaricomycotina</taxon>
        <taxon>Agaricomycetes</taxon>
        <taxon>Russulales</taxon>
        <taxon>Russulaceae</taxon>
        <taxon>Lactarius</taxon>
    </lineage>
</organism>
<gene>
    <name evidence="19" type="ORF">EDB92DRAFT_1993598</name>
</gene>
<dbReference type="AlphaFoldDB" id="A0AAD4QAS5"/>
<dbReference type="GO" id="GO:0030246">
    <property type="term" value="F:carbohydrate binding"/>
    <property type="evidence" value="ECO:0007669"/>
    <property type="project" value="InterPro"/>
</dbReference>
<evidence type="ECO:0000256" key="15">
    <source>
        <dbReference type="SAM" id="SignalP"/>
    </source>
</evidence>
<name>A0AAD4QAS5_9AGAM</name>
<dbReference type="InterPro" id="IPR025887">
    <property type="entry name" value="Glyco_hydro_31_N_dom"/>
</dbReference>
<feature type="domain" description="Glycoside hydrolase family 31 N-terminal" evidence="17">
    <location>
        <begin position="114"/>
        <end position="230"/>
    </location>
</feature>
<feature type="domain" description="Glycoside hydrolase family 31 TIM barrel" evidence="16">
    <location>
        <begin position="281"/>
        <end position="676"/>
    </location>
</feature>
<evidence type="ECO:0000256" key="3">
    <source>
        <dbReference type="ARBA" id="ARBA00007806"/>
    </source>
</evidence>
<dbReference type="GO" id="GO:0008422">
    <property type="term" value="F:beta-glucosidase activity"/>
    <property type="evidence" value="ECO:0007669"/>
    <property type="project" value="UniProtKB-EC"/>
</dbReference>
<dbReference type="Pfam" id="PF21365">
    <property type="entry name" value="Glyco_hydro_31_3rd"/>
    <property type="match status" value="1"/>
</dbReference>
<evidence type="ECO:0000256" key="10">
    <source>
        <dbReference type="ARBA" id="ARBA00023295"/>
    </source>
</evidence>
<keyword evidence="9" id="KW-0119">Carbohydrate metabolism</keyword>
<proteinExistence type="inferred from homology"/>
<dbReference type="GO" id="GO:0005576">
    <property type="term" value="C:extracellular region"/>
    <property type="evidence" value="ECO:0007669"/>
    <property type="project" value="UniProtKB-SubCell"/>
</dbReference>
<dbReference type="InterPro" id="IPR000322">
    <property type="entry name" value="Glyco_hydro_31_TIM"/>
</dbReference>
<evidence type="ECO:0000256" key="1">
    <source>
        <dbReference type="ARBA" id="ARBA00000448"/>
    </source>
</evidence>
<comment type="similarity">
    <text evidence="3 14">Belongs to the glycosyl hydrolase 31 family.</text>
</comment>
<dbReference type="CDD" id="cd06602">
    <property type="entry name" value="GH31_MGAM_SI_GAA"/>
    <property type="match status" value="1"/>
</dbReference>
<keyword evidence="20" id="KW-1185">Reference proteome</keyword>
<evidence type="ECO:0000256" key="14">
    <source>
        <dbReference type="RuleBase" id="RU361185"/>
    </source>
</evidence>
<dbReference type="SUPFAM" id="SSF51445">
    <property type="entry name" value="(Trans)glycosidases"/>
    <property type="match status" value="1"/>
</dbReference>
<evidence type="ECO:0000256" key="2">
    <source>
        <dbReference type="ARBA" id="ARBA00004613"/>
    </source>
</evidence>
<dbReference type="SUPFAM" id="SSF74650">
    <property type="entry name" value="Galactose mutarotase-like"/>
    <property type="match status" value="1"/>
</dbReference>
<evidence type="ECO:0000313" key="20">
    <source>
        <dbReference type="Proteomes" id="UP001201163"/>
    </source>
</evidence>
<dbReference type="Proteomes" id="UP001201163">
    <property type="component" value="Unassembled WGS sequence"/>
</dbReference>
<accession>A0AAD4QAS5</accession>
<keyword evidence="5" id="KW-0964">Secreted</keyword>
<dbReference type="PANTHER" id="PTHR22762">
    <property type="entry name" value="ALPHA-GLUCOSIDASE"/>
    <property type="match status" value="1"/>
</dbReference>
<dbReference type="GO" id="GO:0000272">
    <property type="term" value="P:polysaccharide catabolic process"/>
    <property type="evidence" value="ECO:0007669"/>
    <property type="project" value="UniProtKB-KW"/>
</dbReference>
<dbReference type="Gene3D" id="2.60.40.1760">
    <property type="entry name" value="glycosyl hydrolase (family 31)"/>
    <property type="match status" value="1"/>
</dbReference>
<dbReference type="CDD" id="cd14752">
    <property type="entry name" value="GH31_N"/>
    <property type="match status" value="1"/>
</dbReference>
<dbReference type="EMBL" id="JAKELL010000026">
    <property type="protein sequence ID" value="KAH8991535.1"/>
    <property type="molecule type" value="Genomic_DNA"/>
</dbReference>
<dbReference type="Pfam" id="PF01055">
    <property type="entry name" value="Glyco_hydro_31_2nd"/>
    <property type="match status" value="1"/>
</dbReference>
<sequence>MLASSRLRGILLLAAPFFSLLDIARAEYVDPAELDACPGYKATDVKVTGPTLIAKLVLAGEPCNVFGNDTKTLDLAVTYETETRIHLKITDASSARYEVPESVLPRPSADPHVRLEAVQLEFKYTTSPFSFNISRARSGEVLFTTTSHPLIFEPQYLRLKTTLPAAANIYGLGEHTEPFRLDTSNTTRTLWARDAYGVPRGTNLYGSHPVYFEHRAGGTHAVLLLSSSGMDVKLRNNETATGATTLEYNVIGGVLDFYFLAGSETDPAEAARQYAQIAGLPAEVPYWSFGLHQCRYGYQNYIDVAGVIANYSAASIPLETMWTDIDYMYERRVFTMDPQYFPTARMREIIDHLHNHNQRYVLMTDPAVAYLPGQDYGTYDRGTKLDLWLKAANGSSSLGVVWPGVTVYPDWFHPEVGQFWTGEFESFYDPKSGFDIDGAWIDMNEPASFCTDPCDDPFAQAAAQNLPPPRTSPPPNQDAAIFSQQTHAKRAAPSYAGEDLLHPPYSIDNAAGTLSSRTASADSVHANGLVEYDTHNLYGTMMSVATHDAMLARRPGQRTLVITRSTFVGAGHKVGKWLGDNLSSWGHYRTSIAGMLSMASLFQVPMVGSDICGFGDNTTETLCARWATLGAFYPFMRNHNSDISISQEFYRWPSVTLAARHALDIRYRLLDYFYTAFHRASVDGSPVLNPLWFKYPKDTSTYGIDLQFFFGDSILVSPVTDENATSVSIYLPKDQFYDFETFVPVDGKGEHVTLSNIDFTDIPLHIRGGAVLPLRAKSAMTTTELRAQDFQFVVAPGGDGTAAGMLYIDDGVSITQQKTTSAKMVYAKGKLSVSGSFDVDAKVASVLFLGVEKAPTTVSGPGYTQPTFSYDAERKVLSVETNARLDGGFEVTFS</sequence>
<keyword evidence="12" id="KW-0624">Polysaccharide degradation</keyword>
<dbReference type="InterPro" id="IPR013780">
    <property type="entry name" value="Glyco_hydro_b"/>
</dbReference>
<dbReference type="InterPro" id="IPR011013">
    <property type="entry name" value="Gal_mutarotase_sf_dom"/>
</dbReference>
<dbReference type="Gene3D" id="2.60.40.1180">
    <property type="entry name" value="Golgi alpha-mannosidase II"/>
    <property type="match status" value="2"/>
</dbReference>
<evidence type="ECO:0000259" key="16">
    <source>
        <dbReference type="Pfam" id="PF01055"/>
    </source>
</evidence>
<evidence type="ECO:0000259" key="18">
    <source>
        <dbReference type="Pfam" id="PF21365"/>
    </source>
</evidence>
<evidence type="ECO:0000259" key="17">
    <source>
        <dbReference type="Pfam" id="PF13802"/>
    </source>
</evidence>